<dbReference type="OrthoDB" id="3028829at2759"/>
<sequence>PLVDAAGRIFAVLAGRPPGQDFDDAALRACRKMIREARGTSFAPKELNHPRGCFPVINVGVTHGKGTTEPVNKAEHQDVAQRLLQDPDIDRMAGYADCK</sequence>
<keyword evidence="2" id="KW-1185">Reference proteome</keyword>
<feature type="non-terminal residue" evidence="1">
    <location>
        <position position="1"/>
    </location>
</feature>
<organism evidence="1 2">
    <name type="scientific">Macrolepiota fuliginosa MF-IS2</name>
    <dbReference type="NCBI Taxonomy" id="1400762"/>
    <lineage>
        <taxon>Eukaryota</taxon>
        <taxon>Fungi</taxon>
        <taxon>Dikarya</taxon>
        <taxon>Basidiomycota</taxon>
        <taxon>Agaricomycotina</taxon>
        <taxon>Agaricomycetes</taxon>
        <taxon>Agaricomycetidae</taxon>
        <taxon>Agaricales</taxon>
        <taxon>Agaricineae</taxon>
        <taxon>Agaricaceae</taxon>
        <taxon>Macrolepiota</taxon>
    </lineage>
</organism>
<reference evidence="1" key="1">
    <citation type="submission" date="2020-11" db="EMBL/GenBank/DDBJ databases">
        <authorList>
            <consortium name="DOE Joint Genome Institute"/>
            <person name="Ahrendt S."/>
            <person name="Riley R."/>
            <person name="Andreopoulos W."/>
            <person name="Labutti K."/>
            <person name="Pangilinan J."/>
            <person name="Ruiz-Duenas F.J."/>
            <person name="Barrasa J.M."/>
            <person name="Sanchez-Garcia M."/>
            <person name="Camarero S."/>
            <person name="Miyauchi S."/>
            <person name="Serrano A."/>
            <person name="Linde D."/>
            <person name="Babiker R."/>
            <person name="Drula E."/>
            <person name="Ayuso-Fernandez I."/>
            <person name="Pacheco R."/>
            <person name="Padilla G."/>
            <person name="Ferreira P."/>
            <person name="Barriuso J."/>
            <person name="Kellner H."/>
            <person name="Castanera R."/>
            <person name="Alfaro M."/>
            <person name="Ramirez L."/>
            <person name="Pisabarro A.G."/>
            <person name="Kuo A."/>
            <person name="Tritt A."/>
            <person name="Lipzen A."/>
            <person name="He G."/>
            <person name="Yan M."/>
            <person name="Ng V."/>
            <person name="Cullen D."/>
            <person name="Martin F."/>
            <person name="Rosso M.-N."/>
            <person name="Henrissat B."/>
            <person name="Hibbett D."/>
            <person name="Martinez A.T."/>
            <person name="Grigoriev I.V."/>
        </authorList>
    </citation>
    <scope>NUCLEOTIDE SEQUENCE</scope>
    <source>
        <strain evidence="1">MF-IS2</strain>
    </source>
</reference>
<gene>
    <name evidence="1" type="ORF">P691DRAFT_634259</name>
</gene>
<dbReference type="Proteomes" id="UP000807342">
    <property type="component" value="Unassembled WGS sequence"/>
</dbReference>
<feature type="non-terminal residue" evidence="1">
    <location>
        <position position="99"/>
    </location>
</feature>
<dbReference type="AlphaFoldDB" id="A0A9P6C3Y6"/>
<name>A0A9P6C3Y6_9AGAR</name>
<proteinExistence type="predicted"/>
<comment type="caution">
    <text evidence="1">The sequence shown here is derived from an EMBL/GenBank/DDBJ whole genome shotgun (WGS) entry which is preliminary data.</text>
</comment>
<evidence type="ECO:0000313" key="1">
    <source>
        <dbReference type="EMBL" id="KAF9447924.1"/>
    </source>
</evidence>
<accession>A0A9P6C3Y6</accession>
<evidence type="ECO:0000313" key="2">
    <source>
        <dbReference type="Proteomes" id="UP000807342"/>
    </source>
</evidence>
<dbReference type="EMBL" id="MU151180">
    <property type="protein sequence ID" value="KAF9447924.1"/>
    <property type="molecule type" value="Genomic_DNA"/>
</dbReference>
<protein>
    <submittedName>
        <fullName evidence="1">Uncharacterized protein</fullName>
    </submittedName>
</protein>